<sequence length="51" mass="5949">MLRVAISCARYNINLANIIALFSYINFSIGFLYDRFVHSKSDNAKRYSGWQ</sequence>
<protein>
    <submittedName>
        <fullName evidence="2">Uncharacterized protein</fullName>
    </submittedName>
</protein>
<accession>A0ABM9N7Q6</accession>
<keyword evidence="1" id="KW-0472">Membrane</keyword>
<evidence type="ECO:0000313" key="2">
    <source>
        <dbReference type="EMBL" id="CAK8162702.1"/>
    </source>
</evidence>
<gene>
    <name evidence="2" type="ORF">CAXC1_220020</name>
</gene>
<keyword evidence="3" id="KW-1185">Reference proteome</keyword>
<comment type="caution">
    <text evidence="2">The sequence shown here is derived from an EMBL/GenBank/DDBJ whole genome shotgun (WGS) entry which is preliminary data.</text>
</comment>
<reference evidence="2 3" key="1">
    <citation type="submission" date="2024-01" db="EMBL/GenBank/DDBJ databases">
        <authorList>
            <person name="Kunselman E."/>
        </authorList>
    </citation>
    <scope>NUCLEOTIDE SEQUENCE [LARGE SCALE GENOMIC DNA]</scope>
    <source>
        <strain evidence="2">2 abalone samples</strain>
    </source>
</reference>
<name>A0ABM9N7Q6_9RICK</name>
<evidence type="ECO:0000313" key="3">
    <source>
        <dbReference type="Proteomes" id="UP001314181"/>
    </source>
</evidence>
<keyword evidence="1" id="KW-0812">Transmembrane</keyword>
<dbReference type="EMBL" id="CAWVOK010000014">
    <property type="protein sequence ID" value="CAK8162702.1"/>
    <property type="molecule type" value="Genomic_DNA"/>
</dbReference>
<organism evidence="2 3">
    <name type="scientific">Candidatus Xenohaliotis californiensis</name>
    <dbReference type="NCBI Taxonomy" id="84677"/>
    <lineage>
        <taxon>Bacteria</taxon>
        <taxon>Pseudomonadati</taxon>
        <taxon>Pseudomonadota</taxon>
        <taxon>Alphaproteobacteria</taxon>
        <taxon>Rickettsiales</taxon>
        <taxon>Anaplasmataceae</taxon>
        <taxon>Candidatus Xenohaliotis</taxon>
    </lineage>
</organism>
<evidence type="ECO:0000256" key="1">
    <source>
        <dbReference type="SAM" id="Phobius"/>
    </source>
</evidence>
<proteinExistence type="predicted"/>
<dbReference type="Proteomes" id="UP001314181">
    <property type="component" value="Unassembled WGS sequence"/>
</dbReference>
<keyword evidence="1" id="KW-1133">Transmembrane helix</keyword>
<feature type="transmembrane region" description="Helical" evidence="1">
    <location>
        <begin position="12"/>
        <end position="33"/>
    </location>
</feature>